<dbReference type="Gramene" id="OIT36053">
    <property type="protein sequence ID" value="OIT36053"/>
    <property type="gene ID" value="A4A49_27795"/>
</dbReference>
<dbReference type="GO" id="GO:0010150">
    <property type="term" value="P:leaf senescence"/>
    <property type="evidence" value="ECO:0007669"/>
    <property type="project" value="UniProtKB-ARBA"/>
</dbReference>
<dbReference type="Proteomes" id="UP000187609">
    <property type="component" value="Unassembled WGS sequence"/>
</dbReference>
<dbReference type="GO" id="GO:0003700">
    <property type="term" value="F:DNA-binding transcription factor activity"/>
    <property type="evidence" value="ECO:0007669"/>
    <property type="project" value="InterPro"/>
</dbReference>
<dbReference type="PROSITE" id="PS50811">
    <property type="entry name" value="WRKY"/>
    <property type="match status" value="1"/>
</dbReference>
<dbReference type="KEGG" id="nau:109242543"/>
<proteinExistence type="inferred from homology"/>
<protein>
    <submittedName>
        <fullName evidence="8">Wrky transcription factor 53</fullName>
    </submittedName>
</protein>
<dbReference type="SUPFAM" id="SSF118290">
    <property type="entry name" value="WRKY DNA-binding domain"/>
    <property type="match status" value="1"/>
</dbReference>
<keyword evidence="9" id="KW-1185">Reference proteome</keyword>
<dbReference type="PANTHER" id="PTHR32096">
    <property type="entry name" value="WRKY TRANSCRIPTION FACTOR 30-RELATED-RELATED"/>
    <property type="match status" value="1"/>
</dbReference>
<comment type="subcellular location">
    <subcellularLocation>
        <location evidence="1">Nucleus</location>
    </subcellularLocation>
</comment>
<dbReference type="OrthoDB" id="1888929at2759"/>
<evidence type="ECO:0000256" key="3">
    <source>
        <dbReference type="ARBA" id="ARBA00023125"/>
    </source>
</evidence>
<dbReference type="GeneID" id="109242543"/>
<dbReference type="AlphaFoldDB" id="A0A314L3B1"/>
<evidence type="ECO:0000256" key="4">
    <source>
        <dbReference type="ARBA" id="ARBA00023163"/>
    </source>
</evidence>
<dbReference type="SMR" id="A0A314L3B1"/>
<comment type="caution">
    <text evidence="8">The sequence shown here is derived from an EMBL/GenBank/DDBJ whole genome shotgun (WGS) entry which is preliminary data.</text>
</comment>
<comment type="similarity">
    <text evidence="6">Belongs to the WRKY group III family.</text>
</comment>
<dbReference type="GO" id="GO:0000976">
    <property type="term" value="F:transcription cis-regulatory region binding"/>
    <property type="evidence" value="ECO:0007669"/>
    <property type="project" value="TreeGrafter"/>
</dbReference>
<dbReference type="GO" id="GO:0005634">
    <property type="term" value="C:nucleus"/>
    <property type="evidence" value="ECO:0007669"/>
    <property type="project" value="UniProtKB-SubCell"/>
</dbReference>
<dbReference type="Pfam" id="PF03106">
    <property type="entry name" value="WRKY"/>
    <property type="match status" value="1"/>
</dbReference>
<keyword evidence="4" id="KW-0804">Transcription</keyword>
<evidence type="ECO:0000313" key="8">
    <source>
        <dbReference type="EMBL" id="OIT36053.1"/>
    </source>
</evidence>
<dbReference type="InterPro" id="IPR003657">
    <property type="entry name" value="WRKY_dom"/>
</dbReference>
<dbReference type="PANTHER" id="PTHR32096:SF145">
    <property type="entry name" value="WRKY TRANSCRIPTION FACTOR 53-RELATED"/>
    <property type="match status" value="1"/>
</dbReference>
<reference evidence="8" key="1">
    <citation type="submission" date="2016-11" db="EMBL/GenBank/DDBJ databases">
        <title>The genome of Nicotiana attenuata.</title>
        <authorList>
            <person name="Xu S."/>
            <person name="Brockmoeller T."/>
            <person name="Gaquerel E."/>
            <person name="Navarro A."/>
            <person name="Kuhl H."/>
            <person name="Gase K."/>
            <person name="Ling Z."/>
            <person name="Zhou W."/>
            <person name="Kreitzer C."/>
            <person name="Stanke M."/>
            <person name="Tang H."/>
            <person name="Lyons E."/>
            <person name="Pandey P."/>
            <person name="Pandey S.P."/>
            <person name="Timmermann B."/>
            <person name="Baldwin I.T."/>
        </authorList>
    </citation>
    <scope>NUCLEOTIDE SEQUENCE [LARGE SCALE GENOMIC DNA]</scope>
    <source>
        <strain evidence="8">UT</strain>
    </source>
</reference>
<evidence type="ECO:0000256" key="2">
    <source>
        <dbReference type="ARBA" id="ARBA00023015"/>
    </source>
</evidence>
<dbReference type="GO" id="GO:0042542">
    <property type="term" value="P:response to hydrogen peroxide"/>
    <property type="evidence" value="ECO:0007669"/>
    <property type="project" value="UniProtKB-ARBA"/>
</dbReference>
<evidence type="ECO:0000313" key="9">
    <source>
        <dbReference type="Proteomes" id="UP000187609"/>
    </source>
</evidence>
<feature type="domain" description="WRKY" evidence="7">
    <location>
        <begin position="126"/>
        <end position="194"/>
    </location>
</feature>
<organism evidence="8 9">
    <name type="scientific">Nicotiana attenuata</name>
    <name type="common">Coyote tobacco</name>
    <dbReference type="NCBI Taxonomy" id="49451"/>
    <lineage>
        <taxon>Eukaryota</taxon>
        <taxon>Viridiplantae</taxon>
        <taxon>Streptophyta</taxon>
        <taxon>Embryophyta</taxon>
        <taxon>Tracheophyta</taxon>
        <taxon>Spermatophyta</taxon>
        <taxon>Magnoliopsida</taxon>
        <taxon>eudicotyledons</taxon>
        <taxon>Gunneridae</taxon>
        <taxon>Pentapetalae</taxon>
        <taxon>asterids</taxon>
        <taxon>lamiids</taxon>
        <taxon>Solanales</taxon>
        <taxon>Solanaceae</taxon>
        <taxon>Nicotianoideae</taxon>
        <taxon>Nicotianeae</taxon>
        <taxon>Nicotiana</taxon>
    </lineage>
</organism>
<evidence type="ECO:0000256" key="1">
    <source>
        <dbReference type="ARBA" id="ARBA00004123"/>
    </source>
</evidence>
<dbReference type="InterPro" id="IPR044810">
    <property type="entry name" value="WRKY_plant"/>
</dbReference>
<dbReference type="Gene3D" id="2.20.25.80">
    <property type="entry name" value="WRKY domain"/>
    <property type="match status" value="1"/>
</dbReference>
<keyword evidence="3" id="KW-0238">DNA-binding</keyword>
<gene>
    <name evidence="8" type="primary">WRKY53_1</name>
    <name evidence="8" type="ORF">A4A49_27795</name>
</gene>
<name>A0A314L3B1_NICAT</name>
<evidence type="ECO:0000259" key="7">
    <source>
        <dbReference type="PROSITE" id="PS50811"/>
    </source>
</evidence>
<accession>A0A314L3B1</accession>
<evidence type="ECO:0000256" key="5">
    <source>
        <dbReference type="ARBA" id="ARBA00023242"/>
    </source>
</evidence>
<sequence length="355" mass="40256">MDCGFNWEYNSLINELTQGMEHAKQLRAYFSSTTSSDNIQELHLHMQIILSSFENSLSILKWTDSITQTPQIVVAPTSISVDKISPKTVDLNGNFKDNDQDLRYVSKKRKQLPTWTEQVRVSAENGYEGPTDDGYSWRKYGQKDILGAKYPRSYYRCTYRLVQNCWATKQVQRSDDDPALFEITYKGSHTCNQAFNSAAQPTSPEKHEFKKQANNPKIVQSNQMLTNLQASLRVNTNDLNKKETTCSFPFSPTFSGFVDGNLHFQVSQVDDNLVGGYSPSFVSPTTPESSYFSLPSCQMNGSRRIHSLHHSESDLPDLFSANTSSTSSPIVGLEFPLEHVELDPNFPFDNSEFFR</sequence>
<dbReference type="GO" id="GO:0009751">
    <property type="term" value="P:response to salicylic acid"/>
    <property type="evidence" value="ECO:0007669"/>
    <property type="project" value="UniProtKB-ARBA"/>
</dbReference>
<dbReference type="GO" id="GO:0010193">
    <property type="term" value="P:response to ozone"/>
    <property type="evidence" value="ECO:0007669"/>
    <property type="project" value="UniProtKB-ARBA"/>
</dbReference>
<dbReference type="SMART" id="SM00774">
    <property type="entry name" value="WRKY"/>
    <property type="match status" value="1"/>
</dbReference>
<dbReference type="FunFam" id="2.20.25.80:FF:000009">
    <property type="entry name" value="WRKY transcription factor 53"/>
    <property type="match status" value="1"/>
</dbReference>
<dbReference type="EMBL" id="MJEQ01000479">
    <property type="protein sequence ID" value="OIT36053.1"/>
    <property type="molecule type" value="Genomic_DNA"/>
</dbReference>
<keyword evidence="2" id="KW-0805">Transcription regulation</keyword>
<evidence type="ECO:0000256" key="6">
    <source>
        <dbReference type="ARBA" id="ARBA00060850"/>
    </source>
</evidence>
<keyword evidence="5" id="KW-0539">Nucleus</keyword>
<dbReference type="InterPro" id="IPR036576">
    <property type="entry name" value="WRKY_dom_sf"/>
</dbReference>